<sequence length="82" mass="9104">MSNEIALTGIKPSGTPHIGNYLGMIKPALDLAKEFQALYFIADYHALTTVKDPDNLKRLTYDVAATWLALGLDPEKVILYRP</sequence>
<dbReference type="InterPro" id="IPR014729">
    <property type="entry name" value="Rossmann-like_a/b/a_fold"/>
</dbReference>
<evidence type="ECO:0000313" key="8">
    <source>
        <dbReference type="EMBL" id="GAH09331.1"/>
    </source>
</evidence>
<dbReference type="SUPFAM" id="SSF52374">
    <property type="entry name" value="Nucleotidylyl transferase"/>
    <property type="match status" value="1"/>
</dbReference>
<evidence type="ECO:0000256" key="6">
    <source>
        <dbReference type="ARBA" id="ARBA00022917"/>
    </source>
</evidence>
<dbReference type="GO" id="GO:0004830">
    <property type="term" value="F:tryptophan-tRNA ligase activity"/>
    <property type="evidence" value="ECO:0007669"/>
    <property type="project" value="UniProtKB-EC"/>
</dbReference>
<dbReference type="InterPro" id="IPR001412">
    <property type="entry name" value="aa-tRNA-synth_I_CS"/>
</dbReference>
<keyword evidence="4" id="KW-0547">Nucleotide-binding</keyword>
<evidence type="ECO:0000256" key="4">
    <source>
        <dbReference type="ARBA" id="ARBA00022741"/>
    </source>
</evidence>
<evidence type="ECO:0000256" key="7">
    <source>
        <dbReference type="ARBA" id="ARBA00023146"/>
    </source>
</evidence>
<dbReference type="Pfam" id="PF00579">
    <property type="entry name" value="tRNA-synt_1b"/>
    <property type="match status" value="1"/>
</dbReference>
<dbReference type="InterPro" id="IPR050203">
    <property type="entry name" value="Trp-tRNA_synthetase"/>
</dbReference>
<reference evidence="8" key="1">
    <citation type="journal article" date="2014" name="Front. Microbiol.">
        <title>High frequency of phylogenetically diverse reductive dehalogenase-homologous genes in deep subseafloor sedimentary metagenomes.</title>
        <authorList>
            <person name="Kawai M."/>
            <person name="Futagami T."/>
            <person name="Toyoda A."/>
            <person name="Takaki Y."/>
            <person name="Nishi S."/>
            <person name="Hori S."/>
            <person name="Arai W."/>
            <person name="Tsubouchi T."/>
            <person name="Morono Y."/>
            <person name="Uchiyama I."/>
            <person name="Ito T."/>
            <person name="Fujiyama A."/>
            <person name="Inagaki F."/>
            <person name="Takami H."/>
        </authorList>
    </citation>
    <scope>NUCLEOTIDE SEQUENCE</scope>
    <source>
        <strain evidence="8">Expedition CK06-06</strain>
    </source>
</reference>
<keyword evidence="3" id="KW-0436">Ligase</keyword>
<dbReference type="Gene3D" id="3.40.50.620">
    <property type="entry name" value="HUPs"/>
    <property type="match status" value="1"/>
</dbReference>
<protein>
    <recommendedName>
        <fullName evidence="2">tryptophan--tRNA ligase</fullName>
        <ecNumber evidence="2">6.1.1.2</ecNumber>
    </recommendedName>
</protein>
<keyword evidence="6" id="KW-0648">Protein biosynthesis</keyword>
<evidence type="ECO:0000256" key="1">
    <source>
        <dbReference type="ARBA" id="ARBA00005594"/>
    </source>
</evidence>
<dbReference type="PANTHER" id="PTHR43766:SF1">
    <property type="entry name" value="TRYPTOPHAN--TRNA LIGASE, MITOCHONDRIAL"/>
    <property type="match status" value="1"/>
</dbReference>
<evidence type="ECO:0000256" key="2">
    <source>
        <dbReference type="ARBA" id="ARBA00013161"/>
    </source>
</evidence>
<comment type="caution">
    <text evidence="8">The sequence shown here is derived from an EMBL/GenBank/DDBJ whole genome shotgun (WGS) entry which is preliminary data.</text>
</comment>
<dbReference type="GO" id="GO:0006436">
    <property type="term" value="P:tryptophanyl-tRNA aminoacylation"/>
    <property type="evidence" value="ECO:0007669"/>
    <property type="project" value="InterPro"/>
</dbReference>
<dbReference type="GO" id="GO:0005829">
    <property type="term" value="C:cytosol"/>
    <property type="evidence" value="ECO:0007669"/>
    <property type="project" value="TreeGrafter"/>
</dbReference>
<gene>
    <name evidence="8" type="ORF">S01H4_59551</name>
</gene>
<dbReference type="GO" id="GO:0005524">
    <property type="term" value="F:ATP binding"/>
    <property type="evidence" value="ECO:0007669"/>
    <property type="project" value="UniProtKB-KW"/>
</dbReference>
<evidence type="ECO:0000256" key="3">
    <source>
        <dbReference type="ARBA" id="ARBA00022598"/>
    </source>
</evidence>
<dbReference type="AlphaFoldDB" id="X1CLP5"/>
<organism evidence="8">
    <name type="scientific">marine sediment metagenome</name>
    <dbReference type="NCBI Taxonomy" id="412755"/>
    <lineage>
        <taxon>unclassified sequences</taxon>
        <taxon>metagenomes</taxon>
        <taxon>ecological metagenomes</taxon>
    </lineage>
</organism>
<dbReference type="EMBL" id="BART01034943">
    <property type="protein sequence ID" value="GAH09331.1"/>
    <property type="molecule type" value="Genomic_DNA"/>
</dbReference>
<dbReference type="EC" id="6.1.1.2" evidence="2"/>
<comment type="similarity">
    <text evidence="1">Belongs to the class-I aminoacyl-tRNA synthetase family.</text>
</comment>
<dbReference type="PANTHER" id="PTHR43766">
    <property type="entry name" value="TRYPTOPHAN--TRNA LIGASE, MITOCHONDRIAL"/>
    <property type="match status" value="1"/>
</dbReference>
<keyword evidence="5" id="KW-0067">ATP-binding</keyword>
<feature type="non-terminal residue" evidence="8">
    <location>
        <position position="82"/>
    </location>
</feature>
<dbReference type="PROSITE" id="PS00178">
    <property type="entry name" value="AA_TRNA_LIGASE_I"/>
    <property type="match status" value="1"/>
</dbReference>
<keyword evidence="7" id="KW-0030">Aminoacyl-tRNA synthetase</keyword>
<dbReference type="InterPro" id="IPR002306">
    <property type="entry name" value="Trp-tRNA-ligase"/>
</dbReference>
<proteinExistence type="inferred from homology"/>
<accession>X1CLP5</accession>
<name>X1CLP5_9ZZZZ</name>
<evidence type="ECO:0000256" key="5">
    <source>
        <dbReference type="ARBA" id="ARBA00022840"/>
    </source>
</evidence>
<dbReference type="PRINTS" id="PR01039">
    <property type="entry name" value="TRNASYNTHTRP"/>
</dbReference>
<dbReference type="InterPro" id="IPR002305">
    <property type="entry name" value="aa-tRNA-synth_Ic"/>
</dbReference>